<feature type="compositionally biased region" description="Polar residues" evidence="1">
    <location>
        <begin position="48"/>
        <end position="64"/>
    </location>
</feature>
<comment type="caution">
    <text evidence="2">The sequence shown here is derived from an EMBL/GenBank/DDBJ whole genome shotgun (WGS) entry which is preliminary data.</text>
</comment>
<protein>
    <submittedName>
        <fullName evidence="2">Uncharacterized protein</fullName>
    </submittedName>
</protein>
<evidence type="ECO:0000313" key="3">
    <source>
        <dbReference type="Proteomes" id="UP001152622"/>
    </source>
</evidence>
<organism evidence="2 3">
    <name type="scientific">Synaphobranchus kaupii</name>
    <name type="common">Kaup's arrowtooth eel</name>
    <dbReference type="NCBI Taxonomy" id="118154"/>
    <lineage>
        <taxon>Eukaryota</taxon>
        <taxon>Metazoa</taxon>
        <taxon>Chordata</taxon>
        <taxon>Craniata</taxon>
        <taxon>Vertebrata</taxon>
        <taxon>Euteleostomi</taxon>
        <taxon>Actinopterygii</taxon>
        <taxon>Neopterygii</taxon>
        <taxon>Teleostei</taxon>
        <taxon>Anguilliformes</taxon>
        <taxon>Synaphobranchidae</taxon>
        <taxon>Synaphobranchus</taxon>
    </lineage>
</organism>
<feature type="region of interest" description="Disordered" evidence="1">
    <location>
        <begin position="43"/>
        <end position="71"/>
    </location>
</feature>
<reference evidence="2" key="1">
    <citation type="journal article" date="2023" name="Science">
        <title>Genome structures resolve the early diversification of teleost fishes.</title>
        <authorList>
            <person name="Parey E."/>
            <person name="Louis A."/>
            <person name="Montfort J."/>
            <person name="Bouchez O."/>
            <person name="Roques C."/>
            <person name="Iampietro C."/>
            <person name="Lluch J."/>
            <person name="Castinel A."/>
            <person name="Donnadieu C."/>
            <person name="Desvignes T."/>
            <person name="Floi Bucao C."/>
            <person name="Jouanno E."/>
            <person name="Wen M."/>
            <person name="Mejri S."/>
            <person name="Dirks R."/>
            <person name="Jansen H."/>
            <person name="Henkel C."/>
            <person name="Chen W.J."/>
            <person name="Zahm M."/>
            <person name="Cabau C."/>
            <person name="Klopp C."/>
            <person name="Thompson A.W."/>
            <person name="Robinson-Rechavi M."/>
            <person name="Braasch I."/>
            <person name="Lecointre G."/>
            <person name="Bobe J."/>
            <person name="Postlethwait J.H."/>
            <person name="Berthelot C."/>
            <person name="Roest Crollius H."/>
            <person name="Guiguen Y."/>
        </authorList>
    </citation>
    <scope>NUCLEOTIDE SEQUENCE</scope>
    <source>
        <strain evidence="2">WJC10195</strain>
    </source>
</reference>
<proteinExistence type="predicted"/>
<name>A0A9Q1ID06_SYNKA</name>
<gene>
    <name evidence="2" type="ORF">SKAU_G00407410</name>
</gene>
<dbReference type="AlphaFoldDB" id="A0A9Q1ID06"/>
<sequence length="71" mass="8045">MASALWLYVVKNVRFTLRPRFRFPASVLEESARLLLTKWQRSAKKRNSGYSKCSNAGSSLSDGGSSPRFYI</sequence>
<dbReference type="Proteomes" id="UP001152622">
    <property type="component" value="Chromosome 21"/>
</dbReference>
<evidence type="ECO:0000313" key="2">
    <source>
        <dbReference type="EMBL" id="KAJ8335102.1"/>
    </source>
</evidence>
<accession>A0A9Q1ID06</accession>
<keyword evidence="3" id="KW-1185">Reference proteome</keyword>
<dbReference type="EMBL" id="JAINUF010000021">
    <property type="protein sequence ID" value="KAJ8335102.1"/>
    <property type="molecule type" value="Genomic_DNA"/>
</dbReference>
<evidence type="ECO:0000256" key="1">
    <source>
        <dbReference type="SAM" id="MobiDB-lite"/>
    </source>
</evidence>